<proteinExistence type="inferred from homology"/>
<reference evidence="12" key="2">
    <citation type="submission" date="2021-04" db="EMBL/GenBank/DDBJ databases">
        <authorList>
            <person name="Gilroy R."/>
        </authorList>
    </citation>
    <scope>NUCLEOTIDE SEQUENCE</scope>
    <source>
        <strain evidence="12">ChiW4-1371</strain>
    </source>
</reference>
<dbReference type="GO" id="GO:0071555">
    <property type="term" value="P:cell wall organization"/>
    <property type="evidence" value="ECO:0007669"/>
    <property type="project" value="UniProtKB-UniRule"/>
</dbReference>
<feature type="transmembrane region" description="Helical" evidence="10">
    <location>
        <begin position="396"/>
        <end position="414"/>
    </location>
</feature>
<evidence type="ECO:0000256" key="6">
    <source>
        <dbReference type="ARBA" id="ARBA00022989"/>
    </source>
</evidence>
<feature type="transmembrane region" description="Helical" evidence="10">
    <location>
        <begin position="475"/>
        <end position="495"/>
    </location>
</feature>
<comment type="pathway">
    <text evidence="10">Cell wall biogenesis; peptidoglycan biosynthesis.</text>
</comment>
<accession>A0A9D2GRQ9</accession>
<feature type="transmembrane region" description="Helical" evidence="10">
    <location>
        <begin position="231"/>
        <end position="253"/>
    </location>
</feature>
<keyword evidence="7 10" id="KW-0472">Membrane</keyword>
<dbReference type="GO" id="GO:0015648">
    <property type="term" value="F:lipid-linked peptidoglycan transporter activity"/>
    <property type="evidence" value="ECO:0007669"/>
    <property type="project" value="UniProtKB-UniRule"/>
</dbReference>
<feature type="transmembrane region" description="Helical" evidence="10">
    <location>
        <begin position="83"/>
        <end position="107"/>
    </location>
</feature>
<comment type="subcellular location">
    <subcellularLocation>
        <location evidence="1 10">Cell membrane</location>
        <topology evidence="1 10">Multi-pass membrane protein</topology>
    </subcellularLocation>
</comment>
<dbReference type="AlphaFoldDB" id="A0A9D2GRQ9"/>
<feature type="transmembrane region" description="Helical" evidence="10">
    <location>
        <begin position="161"/>
        <end position="182"/>
    </location>
</feature>
<keyword evidence="10 11" id="KW-0813">Transport</keyword>
<protein>
    <recommendedName>
        <fullName evidence="10">Probable lipid II flippase MurJ</fullName>
    </recommendedName>
</protein>
<feature type="transmembrane region" description="Helical" evidence="10">
    <location>
        <begin position="452"/>
        <end position="469"/>
    </location>
</feature>
<feature type="transmembrane region" description="Helical" evidence="10">
    <location>
        <begin position="366"/>
        <end position="384"/>
    </location>
</feature>
<dbReference type="PIRSF" id="PIRSF002869">
    <property type="entry name" value="MviN"/>
    <property type="match status" value="1"/>
</dbReference>
<dbReference type="PANTHER" id="PTHR47019:SF1">
    <property type="entry name" value="LIPID II FLIPPASE MURJ"/>
    <property type="match status" value="1"/>
</dbReference>
<comment type="similarity">
    <text evidence="9 10 11">Belongs to the MurJ/MviN family.</text>
</comment>
<dbReference type="NCBIfam" id="TIGR01695">
    <property type="entry name" value="murJ_mviN"/>
    <property type="match status" value="1"/>
</dbReference>
<evidence type="ECO:0000256" key="4">
    <source>
        <dbReference type="ARBA" id="ARBA00022960"/>
    </source>
</evidence>
<keyword evidence="5 10" id="KW-0573">Peptidoglycan synthesis</keyword>
<evidence type="ECO:0000256" key="10">
    <source>
        <dbReference type="HAMAP-Rule" id="MF_02078"/>
    </source>
</evidence>
<dbReference type="GO" id="GO:0034204">
    <property type="term" value="P:lipid translocation"/>
    <property type="evidence" value="ECO:0007669"/>
    <property type="project" value="TreeGrafter"/>
</dbReference>
<evidence type="ECO:0000256" key="8">
    <source>
        <dbReference type="ARBA" id="ARBA00060041"/>
    </source>
</evidence>
<keyword evidence="3 10" id="KW-0812">Transmembrane</keyword>
<evidence type="ECO:0000256" key="1">
    <source>
        <dbReference type="ARBA" id="ARBA00004651"/>
    </source>
</evidence>
<feature type="transmembrane region" description="Helical" evidence="10">
    <location>
        <begin position="27"/>
        <end position="49"/>
    </location>
</feature>
<comment type="caution">
    <text evidence="12">The sequence shown here is derived from an EMBL/GenBank/DDBJ whole genome shotgun (WGS) entry which is preliminary data.</text>
</comment>
<feature type="transmembrane region" description="Helical" evidence="10">
    <location>
        <begin position="420"/>
        <end position="440"/>
    </location>
</feature>
<keyword evidence="6 10" id="KW-1133">Transmembrane helix</keyword>
<evidence type="ECO:0000256" key="9">
    <source>
        <dbReference type="ARBA" id="ARBA00061532"/>
    </source>
</evidence>
<dbReference type="PRINTS" id="PR01806">
    <property type="entry name" value="VIRFACTRMVIN"/>
</dbReference>
<feature type="transmembrane region" description="Helical" evidence="10">
    <location>
        <begin position="133"/>
        <end position="154"/>
    </location>
</feature>
<evidence type="ECO:0000256" key="7">
    <source>
        <dbReference type="ARBA" id="ARBA00023136"/>
    </source>
</evidence>
<gene>
    <name evidence="10 12" type="primary">murJ</name>
    <name evidence="12" type="ORF">H9804_02315</name>
</gene>
<name>A0A9D2GRQ9_9BACT</name>
<feature type="transmembrane region" description="Helical" evidence="10">
    <location>
        <begin position="188"/>
        <end position="210"/>
    </location>
</feature>
<dbReference type="GO" id="GO:0009252">
    <property type="term" value="P:peptidoglycan biosynthetic process"/>
    <property type="evidence" value="ECO:0007669"/>
    <property type="project" value="UniProtKB-UniRule"/>
</dbReference>
<feature type="transmembrane region" description="Helical" evidence="10">
    <location>
        <begin position="265"/>
        <end position="290"/>
    </location>
</feature>
<evidence type="ECO:0000256" key="2">
    <source>
        <dbReference type="ARBA" id="ARBA00022475"/>
    </source>
</evidence>
<evidence type="ECO:0000256" key="3">
    <source>
        <dbReference type="ARBA" id="ARBA00022692"/>
    </source>
</evidence>
<dbReference type="HAMAP" id="MF_02078">
    <property type="entry name" value="MurJ_MviN"/>
    <property type="match status" value="1"/>
</dbReference>
<evidence type="ECO:0000313" key="13">
    <source>
        <dbReference type="Proteomes" id="UP000824176"/>
    </source>
</evidence>
<dbReference type="GO" id="GO:0005886">
    <property type="term" value="C:plasma membrane"/>
    <property type="evidence" value="ECO:0007669"/>
    <property type="project" value="UniProtKB-SubCell"/>
</dbReference>
<dbReference type="Pfam" id="PF03023">
    <property type="entry name" value="MurJ"/>
    <property type="match status" value="1"/>
</dbReference>
<dbReference type="EMBL" id="DXAQ01000033">
    <property type="protein sequence ID" value="HIZ88753.1"/>
    <property type="molecule type" value="Genomic_DNA"/>
</dbReference>
<dbReference type="InterPro" id="IPR004268">
    <property type="entry name" value="MurJ"/>
</dbReference>
<keyword evidence="2 10" id="KW-1003">Cell membrane</keyword>
<sequence>MTNFIFSFLRSGAGVLISRVFGLIRDVAIGIVFGATAVTDVFFVALAIPNLFREFFVEGAMSSAFMPFLAEKYKKGGRAAQNLYLTQIVIMQTFFVTVISVIIMVFADYVLRIFLRGKDYLSDAALMSMGADLIHIMMPFLILICIIGMFSGFLNINRSYFISYASSALFNICMILGAWVAYHNSKDITYLAYGVIAGGVLQLIIVYFVSMYYGYRPKFSKTLDEDVKKTYLLLVPSLAGVSISQLNFVIGRILTSYLAQGSISWLFYASRLFQFPLGVFSVTLGVVSLTELSKARADNDLVRRNEIINKAFLSLFIIIIPATIGLIGLSTELIKFVFQDLSSFFIHKTSAFSDESVLKTSIALKMYASGLIFFSLANLLTRVFHSEKNTKTPVKCAFFAFISNVILSLILMQFLAHAGIALAGALAAVVNASLLFYHIKDFKFDVKNNAQILVKVLFANIIMGLSMVICQYFGIYVLINIAVCIIVYFAALKLMKINILRLLR</sequence>
<evidence type="ECO:0000313" key="12">
    <source>
        <dbReference type="EMBL" id="HIZ88753.1"/>
    </source>
</evidence>
<reference evidence="12" key="1">
    <citation type="journal article" date="2021" name="PeerJ">
        <title>Extensive microbial diversity within the chicken gut microbiome revealed by metagenomics and culture.</title>
        <authorList>
            <person name="Gilroy R."/>
            <person name="Ravi A."/>
            <person name="Getino M."/>
            <person name="Pursley I."/>
            <person name="Horton D.L."/>
            <person name="Alikhan N.F."/>
            <person name="Baker D."/>
            <person name="Gharbi K."/>
            <person name="Hall N."/>
            <person name="Watson M."/>
            <person name="Adriaenssens E.M."/>
            <person name="Foster-Nyarko E."/>
            <person name="Jarju S."/>
            <person name="Secka A."/>
            <person name="Antonio M."/>
            <person name="Oren A."/>
            <person name="Chaudhuri R.R."/>
            <person name="La Ragione R."/>
            <person name="Hildebrand F."/>
            <person name="Pallen M.J."/>
        </authorList>
    </citation>
    <scope>NUCLEOTIDE SEQUENCE</scope>
    <source>
        <strain evidence="12">ChiW4-1371</strain>
    </source>
</reference>
<evidence type="ECO:0000256" key="11">
    <source>
        <dbReference type="PIRNR" id="PIRNR002869"/>
    </source>
</evidence>
<dbReference type="CDD" id="cd13123">
    <property type="entry name" value="MATE_MurJ_like"/>
    <property type="match status" value="1"/>
</dbReference>
<feature type="transmembrane region" description="Helical" evidence="10">
    <location>
        <begin position="311"/>
        <end position="329"/>
    </location>
</feature>
<organism evidence="12 13">
    <name type="scientific">Candidatus Mucispirillum faecigallinarum</name>
    <dbReference type="NCBI Taxonomy" id="2838699"/>
    <lineage>
        <taxon>Bacteria</taxon>
        <taxon>Pseudomonadati</taxon>
        <taxon>Deferribacterota</taxon>
        <taxon>Deferribacteres</taxon>
        <taxon>Deferribacterales</taxon>
        <taxon>Mucispirillaceae</taxon>
        <taxon>Mucispirillum</taxon>
    </lineage>
</organism>
<dbReference type="PANTHER" id="PTHR47019">
    <property type="entry name" value="LIPID II FLIPPASE MURJ"/>
    <property type="match status" value="1"/>
</dbReference>
<keyword evidence="10 11" id="KW-0961">Cell wall biogenesis/degradation</keyword>
<keyword evidence="4 10" id="KW-0133">Cell shape</keyword>
<comment type="function">
    <text evidence="8 10 11">Involved in peptidoglycan biosynthesis. Transports lipid-linked peptidoglycan precursors from the inner to the outer leaflet of the cytoplasmic membrane.</text>
</comment>
<dbReference type="Proteomes" id="UP000824176">
    <property type="component" value="Unassembled WGS sequence"/>
</dbReference>
<dbReference type="GO" id="GO:0008360">
    <property type="term" value="P:regulation of cell shape"/>
    <property type="evidence" value="ECO:0007669"/>
    <property type="project" value="UniProtKB-UniRule"/>
</dbReference>
<evidence type="ECO:0000256" key="5">
    <source>
        <dbReference type="ARBA" id="ARBA00022984"/>
    </source>
</evidence>
<dbReference type="InterPro" id="IPR051050">
    <property type="entry name" value="Lipid_II_flippase_MurJ/MviN"/>
</dbReference>